<dbReference type="PATRIC" id="fig|1285586.5.peg.4586"/>
<comment type="caution">
    <text evidence="3">The sequence shown here is derived from an EMBL/GenBank/DDBJ whole genome shotgun (WGS) entry which is preliminary data.</text>
</comment>
<feature type="compositionally biased region" description="Basic and acidic residues" evidence="2">
    <location>
        <begin position="202"/>
        <end position="220"/>
    </location>
</feature>
<name>R7Z8N9_LYSSH</name>
<evidence type="ECO:0000313" key="4">
    <source>
        <dbReference type="Proteomes" id="UP000013911"/>
    </source>
</evidence>
<protein>
    <submittedName>
        <fullName evidence="3">Uncharacterized protein</fullName>
    </submittedName>
</protein>
<keyword evidence="1" id="KW-0175">Coiled coil</keyword>
<evidence type="ECO:0000256" key="2">
    <source>
        <dbReference type="SAM" id="MobiDB-lite"/>
    </source>
</evidence>
<feature type="coiled-coil region" evidence="1">
    <location>
        <begin position="46"/>
        <end position="77"/>
    </location>
</feature>
<evidence type="ECO:0000313" key="3">
    <source>
        <dbReference type="EMBL" id="EON70316.1"/>
    </source>
</evidence>
<dbReference type="eggNOG" id="ENOG5033AJ6">
    <property type="taxonomic scope" value="Bacteria"/>
</dbReference>
<sequence length="738" mass="78981">MVISLHTTGSPVSRAERNKINENWNRIITGLTNLQIQINILAGGEVDELLERLNQAVNDANIAVQQAIAANEAATQETINANNTALQTALQTVSNTLTLLDGAITSANTATASANDATNNTNQAIQNAQNATQDALNAVTTMQNYVNQLSPKSEYNNEVQYFTNNIVTLNGSSFITLKNTKGNAPPTPPLVVNAHWQLLAEKGGKGDRGDKGERGTDGKDGTGVNIIGELLSESDLPTTGSPGDAYMIHGDLYVWQDNSNTWKNVGPIQGPQGKSAYDLAVENGFEGTMEEWIESLKGIQGPQGPEGPQGPPADLTEVTARVAEVETVVDGLPKPNALSPATIDNTGQHWFKKSLTFNANLWNNDPAAKEYAYINIPIANFMGAVKMTITSGYNVGNSAGSAVVIWNIGKSGATSFIKQMEIISISPAFASCFYVSDVQFEATRMYFPIHKKAGTSNNLFVSMEVYAEVYSDQGQVKFNEINLSEFTKSGEPSTLPQPWTPQTSSFVTKTGNNVMAGALGMGGNLSITKGVPTFEMIVPGSATSSSASIQLNASSTVDYGLEFKKNNTPFQIVHDQTNVVFMGYDSKWFSIQDLKQSASDVKTNVAAAITEQGVTTSPTATGAQMAANIRAIPVGAKKSSGTTTVTSNRPGYAAGYIRIANLGFTPRTIVAKRNSFTSDKHRSCSVYYNSPIVFGEINLYVDDNGSKYQGNGGGNSTEFWLQVESPNGALYDWQAYGD</sequence>
<proteinExistence type="predicted"/>
<gene>
    <name evidence="3" type="ORF">H131_22002</name>
</gene>
<evidence type="ECO:0000256" key="1">
    <source>
        <dbReference type="SAM" id="Coils"/>
    </source>
</evidence>
<dbReference type="HOGENOM" id="CLU_375885_0_0_9"/>
<dbReference type="Proteomes" id="UP000013911">
    <property type="component" value="Unassembled WGS sequence"/>
</dbReference>
<reference evidence="3 4" key="1">
    <citation type="submission" date="2013-04" db="EMBL/GenBank/DDBJ databases">
        <title>Draft genome of the heavy metal tolerant bacterium Lysinibacillus sphaericus strain OT4b.31.</title>
        <authorList>
            <person name="Pena-Montenegro T.D."/>
            <person name="Dussan J."/>
        </authorList>
    </citation>
    <scope>NUCLEOTIDE SEQUENCE [LARGE SCALE GENOMIC DNA]</scope>
    <source>
        <strain evidence="3 4">OT4b.31</strain>
    </source>
</reference>
<accession>R7Z8N9</accession>
<dbReference type="OrthoDB" id="2739170at2"/>
<feature type="region of interest" description="Disordered" evidence="2">
    <location>
        <begin position="201"/>
        <end position="224"/>
    </location>
</feature>
<dbReference type="EMBL" id="AQPX01000037">
    <property type="protein sequence ID" value="EON70316.1"/>
    <property type="molecule type" value="Genomic_DNA"/>
</dbReference>
<dbReference type="AlphaFoldDB" id="R7Z8N9"/>
<organism evidence="3 4">
    <name type="scientific">Lysinibacillus sphaericus OT4b.31</name>
    <dbReference type="NCBI Taxonomy" id="1285586"/>
    <lineage>
        <taxon>Bacteria</taxon>
        <taxon>Bacillati</taxon>
        <taxon>Bacillota</taxon>
        <taxon>Bacilli</taxon>
        <taxon>Bacillales</taxon>
        <taxon>Bacillaceae</taxon>
        <taxon>Lysinibacillus</taxon>
    </lineage>
</organism>
<dbReference type="RefSeq" id="WP_010861297.1">
    <property type="nucleotide sequence ID" value="NZ_KB933412.1"/>
</dbReference>